<evidence type="ECO:0000256" key="1">
    <source>
        <dbReference type="SAM" id="MobiDB-lite"/>
    </source>
</evidence>
<dbReference type="GO" id="GO:0045927">
    <property type="term" value="P:positive regulation of growth"/>
    <property type="evidence" value="ECO:0007669"/>
    <property type="project" value="InterPro"/>
</dbReference>
<dbReference type="InterPro" id="IPR021864">
    <property type="entry name" value="DUF3475"/>
</dbReference>
<organism evidence="4 5">
    <name type="scientific">Lactuca saligna</name>
    <name type="common">Willowleaf lettuce</name>
    <dbReference type="NCBI Taxonomy" id="75948"/>
    <lineage>
        <taxon>Eukaryota</taxon>
        <taxon>Viridiplantae</taxon>
        <taxon>Streptophyta</taxon>
        <taxon>Embryophyta</taxon>
        <taxon>Tracheophyta</taxon>
        <taxon>Spermatophyta</taxon>
        <taxon>Magnoliopsida</taxon>
        <taxon>eudicotyledons</taxon>
        <taxon>Gunneridae</taxon>
        <taxon>Pentapetalae</taxon>
        <taxon>asterids</taxon>
        <taxon>campanulids</taxon>
        <taxon>Asterales</taxon>
        <taxon>Asteraceae</taxon>
        <taxon>Cichorioideae</taxon>
        <taxon>Cichorieae</taxon>
        <taxon>Lactucinae</taxon>
        <taxon>Lactuca</taxon>
    </lineage>
</organism>
<dbReference type="Pfam" id="PF11961">
    <property type="entry name" value="DUF3475"/>
    <property type="match status" value="1"/>
</dbReference>
<keyword evidence="5" id="KW-1185">Reference proteome</keyword>
<feature type="domain" description="DUF668" evidence="2">
    <location>
        <begin position="331"/>
        <end position="416"/>
    </location>
</feature>
<dbReference type="InterPro" id="IPR007700">
    <property type="entry name" value="DUF668"/>
</dbReference>
<feature type="region of interest" description="Disordered" evidence="1">
    <location>
        <begin position="284"/>
        <end position="316"/>
    </location>
</feature>
<dbReference type="PANTHER" id="PTHR31371:SF13">
    <property type="entry name" value="OS05G0457600 PROTEIN"/>
    <property type="match status" value="1"/>
</dbReference>
<accession>A0AA36ELD0</accession>
<protein>
    <submittedName>
        <fullName evidence="4">Uncharacterized protein</fullName>
    </submittedName>
</protein>
<dbReference type="AlphaFoldDB" id="A0AA36ELD0"/>
<dbReference type="Proteomes" id="UP001177003">
    <property type="component" value="Chromosome 9"/>
</dbReference>
<evidence type="ECO:0000259" key="3">
    <source>
        <dbReference type="Pfam" id="PF11961"/>
    </source>
</evidence>
<dbReference type="EMBL" id="OX465085">
    <property type="protein sequence ID" value="CAI9301406.1"/>
    <property type="molecule type" value="Genomic_DNA"/>
</dbReference>
<dbReference type="PANTHER" id="PTHR31371">
    <property type="entry name" value="BNAC09G50660D PROTEIN"/>
    <property type="match status" value="1"/>
</dbReference>
<evidence type="ECO:0000313" key="5">
    <source>
        <dbReference type="Proteomes" id="UP001177003"/>
    </source>
</evidence>
<feature type="domain" description="DUF3475" evidence="3">
    <location>
        <begin position="32"/>
        <end position="88"/>
    </location>
</feature>
<name>A0AA36ELD0_LACSI</name>
<dbReference type="Pfam" id="PF05003">
    <property type="entry name" value="DUF668"/>
    <property type="match status" value="1"/>
</dbReference>
<evidence type="ECO:0000259" key="2">
    <source>
        <dbReference type="Pfam" id="PF05003"/>
    </source>
</evidence>
<gene>
    <name evidence="4" type="ORF">LSALG_LOCUS39962</name>
</gene>
<sequence length="475" mass="54192">MVAFASIACLNGNNGGVKRSPNEQPANIPLGILVFEAAKTVSRLLSLYRSLSDPEILNLRKEIFKSKGVVYLNSDDEGYLLNLACAEKIEDLDKAAIVVARLGRKCSDLTLNSFDRVYTDIKSGTTDLRKFEYGTSKTKKKIRKLKRFLSATLGLYGSMHCSPGLEAPEKKMNSPVPFKNMMKFPAIEWRIPHAQPWKQHVHHTKLNLWTLPFEKVVRLTSRVVCIIYARICMVFGPYVSDLPTAYTGRQKHVTAQIPSEIWFIEPRTPDNKSPRPRLWIVHHHEPRSPPSKLVKSKSKKNLARINPNPDTSIPTEGAKTDQVFHDAGPNTVGGSRLQILYANLIMMAEENMVRKTIKDDVRDEMYRMLPKNMRAMVKVKIRRLRDCKGNNGGKQKMKEALRSIFMWLSPMAHNTLLWARERRVEMTRFDARPPVLLLQTLHFSDKEKTEAAIVEVLVGLSFIYMQQKSRRMPAA</sequence>
<proteinExistence type="predicted"/>
<evidence type="ECO:0000313" key="4">
    <source>
        <dbReference type="EMBL" id="CAI9301406.1"/>
    </source>
</evidence>
<reference evidence="4" key="1">
    <citation type="submission" date="2023-04" db="EMBL/GenBank/DDBJ databases">
        <authorList>
            <person name="Vijverberg K."/>
            <person name="Xiong W."/>
            <person name="Schranz E."/>
        </authorList>
    </citation>
    <scope>NUCLEOTIDE SEQUENCE</scope>
</reference>